<sequence>QHFQKDVCCNELYTPQTYIMYHGTTTACAQSILASGFRQSPDGMLGRGVYLTRDLEKASRYPIDHPDYDKIVIKVKVKVGKVKIIDYQDHPLQKTWHDHGYDTAWVPPNCGMVQSGLEEDCVWDPDRITIISTIKIEKTFY</sequence>
<organism evidence="3 4">
    <name type="scientific">Haplochromis burtoni</name>
    <name type="common">Burton's mouthbrooder</name>
    <name type="synonym">Chromis burtoni</name>
    <dbReference type="NCBI Taxonomy" id="8153"/>
    <lineage>
        <taxon>Eukaryota</taxon>
        <taxon>Metazoa</taxon>
        <taxon>Chordata</taxon>
        <taxon>Craniata</taxon>
        <taxon>Vertebrata</taxon>
        <taxon>Euteleostomi</taxon>
        <taxon>Actinopterygii</taxon>
        <taxon>Neopterygii</taxon>
        <taxon>Teleostei</taxon>
        <taxon>Neoteleostei</taxon>
        <taxon>Acanthomorphata</taxon>
        <taxon>Ovalentaria</taxon>
        <taxon>Cichlomorphae</taxon>
        <taxon>Cichliformes</taxon>
        <taxon>Cichlidae</taxon>
        <taxon>African cichlids</taxon>
        <taxon>Pseudocrenilabrinae</taxon>
        <taxon>Haplochromini</taxon>
        <taxon>Haplochromis</taxon>
    </lineage>
</organism>
<dbReference type="SUPFAM" id="SSF56399">
    <property type="entry name" value="ADP-ribosylation"/>
    <property type="match status" value="1"/>
</dbReference>
<dbReference type="Pfam" id="PF00644">
    <property type="entry name" value="PARP"/>
    <property type="match status" value="1"/>
</dbReference>
<dbReference type="Gene3D" id="3.90.175.10">
    <property type="entry name" value="Diphtheria Toxin, domain 1"/>
    <property type="match status" value="1"/>
</dbReference>
<dbReference type="PANTHER" id="PTHR36542">
    <property type="entry name" value="GIG2-LIKE PROTEIN DRED-RELATED"/>
    <property type="match status" value="1"/>
</dbReference>
<evidence type="ECO:0000313" key="3">
    <source>
        <dbReference type="Ensembl" id="ENSHBUP00000032860.1"/>
    </source>
</evidence>
<dbReference type="InterPro" id="IPR012317">
    <property type="entry name" value="Poly(ADP-ribose)pol_cat_dom"/>
</dbReference>
<dbReference type="FunFam" id="3.90.175.10:FF:000001">
    <property type="entry name" value="Grass carp reovirus (GCRV)-induced gene 2e"/>
    <property type="match status" value="1"/>
</dbReference>
<feature type="domain" description="PARP catalytic" evidence="2">
    <location>
        <begin position="14"/>
        <end position="95"/>
    </location>
</feature>
<dbReference type="AlphaFoldDB" id="A0A3Q2XC02"/>
<reference evidence="3" key="2">
    <citation type="submission" date="2025-09" db="UniProtKB">
        <authorList>
            <consortium name="Ensembl"/>
        </authorList>
    </citation>
    <scope>IDENTIFICATION</scope>
</reference>
<name>A0A3Q2XC02_HAPBU</name>
<dbReference type="GO" id="GO:0005737">
    <property type="term" value="C:cytoplasm"/>
    <property type="evidence" value="ECO:0007669"/>
    <property type="project" value="TreeGrafter"/>
</dbReference>
<accession>A0A3Q2XC02</accession>
<proteinExistence type="inferred from homology"/>
<dbReference type="GeneTree" id="ENSGT00940000163496"/>
<protein>
    <recommendedName>
        <fullName evidence="2">PARP catalytic domain-containing protein</fullName>
    </recommendedName>
</protein>
<dbReference type="OMA" id="WPSANGM"/>
<dbReference type="PANTHER" id="PTHR36542:SF2">
    <property type="entry name" value="GIG2-LIKE PROTEIN DRED-RELATED"/>
    <property type="match status" value="1"/>
</dbReference>
<dbReference type="Proteomes" id="UP000264840">
    <property type="component" value="Unplaced"/>
</dbReference>
<comment type="similarity">
    <text evidence="1">Belongs to the ARTD/PARP family.</text>
</comment>
<evidence type="ECO:0000256" key="1">
    <source>
        <dbReference type="ARBA" id="ARBA00024347"/>
    </source>
</evidence>
<dbReference type="GO" id="GO:0003950">
    <property type="term" value="F:NAD+ poly-ADP-ribosyltransferase activity"/>
    <property type="evidence" value="ECO:0007669"/>
    <property type="project" value="InterPro"/>
</dbReference>
<reference evidence="3" key="1">
    <citation type="submission" date="2025-08" db="UniProtKB">
        <authorList>
            <consortium name="Ensembl"/>
        </authorList>
    </citation>
    <scope>IDENTIFICATION</scope>
</reference>
<dbReference type="Ensembl" id="ENSHBUT00000026148.1">
    <property type="protein sequence ID" value="ENSHBUP00000032860.1"/>
    <property type="gene ID" value="ENSHBUG00000019410.1"/>
</dbReference>
<keyword evidence="4" id="KW-1185">Reference proteome</keyword>
<evidence type="ECO:0000313" key="4">
    <source>
        <dbReference type="Proteomes" id="UP000264840"/>
    </source>
</evidence>
<evidence type="ECO:0000259" key="2">
    <source>
        <dbReference type="Pfam" id="PF00644"/>
    </source>
</evidence>